<dbReference type="Pfam" id="PF10979">
    <property type="entry name" value="DUF2786"/>
    <property type="match status" value="1"/>
</dbReference>
<reference evidence="4 5" key="1">
    <citation type="submission" date="2016-12" db="EMBL/GenBank/DDBJ databases">
        <authorList>
            <person name="Song W.-J."/>
            <person name="Kurnit D.M."/>
        </authorList>
    </citation>
    <scope>NUCLEOTIDE SEQUENCE [LARGE SCALE GENOMIC DNA]</scope>
    <source>
        <strain evidence="4 5">DSM 18488</strain>
    </source>
</reference>
<evidence type="ECO:0000313" key="5">
    <source>
        <dbReference type="Proteomes" id="UP000184603"/>
    </source>
</evidence>
<feature type="region of interest" description="Disordered" evidence="1">
    <location>
        <begin position="221"/>
        <end position="244"/>
    </location>
</feature>
<dbReference type="InterPro" id="IPR024498">
    <property type="entry name" value="DUF2786"/>
</dbReference>
<dbReference type="STRING" id="1121416.SAMN02745220_05129"/>
<dbReference type="Pfam" id="PF23771">
    <property type="entry name" value="DUF7168"/>
    <property type="match status" value="1"/>
</dbReference>
<evidence type="ECO:0000313" key="4">
    <source>
        <dbReference type="EMBL" id="SHO53461.1"/>
    </source>
</evidence>
<dbReference type="EMBL" id="FRFE01000056">
    <property type="protein sequence ID" value="SHO53461.1"/>
    <property type="molecule type" value="Genomic_DNA"/>
</dbReference>
<name>A0A1M7YLH8_9BACT</name>
<dbReference type="RefSeq" id="WP_073617020.1">
    <property type="nucleotide sequence ID" value="NZ_FRFE01000056.1"/>
</dbReference>
<dbReference type="OrthoDB" id="249404at2"/>
<sequence>MSVDHKIKDKLQKLLALAASDNEHEAALAMEKAQALMNEHNLTTHDVAEDGSGAIIENEDVWGLTKSRQRWESTLGSSIAAAFDGRAVVSPTDEGWYLTFIASRTDMAFIVDLFGRLRQTVRRMSQVYVDRERSSRPWLSAKTLHNSYRRGLVLTIHTRLQTLKENTRPDAERVNRYGFTGMDLIVVKNQAVDQHVEKLFDKLRSEPRTRLKVYSHAYQQGQEDGNQVNLHRSIDGDGPAAITM</sequence>
<feature type="compositionally biased region" description="Polar residues" evidence="1">
    <location>
        <begin position="221"/>
        <end position="230"/>
    </location>
</feature>
<dbReference type="Proteomes" id="UP000184603">
    <property type="component" value="Unassembled WGS sequence"/>
</dbReference>
<accession>A0A1M7YLH8</accession>
<feature type="domain" description="DUF2786" evidence="2">
    <location>
        <begin position="6"/>
        <end position="43"/>
    </location>
</feature>
<dbReference type="AlphaFoldDB" id="A0A1M7YLH8"/>
<protein>
    <submittedName>
        <fullName evidence="4">Uncharacterized protein</fullName>
    </submittedName>
</protein>
<organism evidence="4 5">
    <name type="scientific">Desulfopila aestuarii DSM 18488</name>
    <dbReference type="NCBI Taxonomy" id="1121416"/>
    <lineage>
        <taxon>Bacteria</taxon>
        <taxon>Pseudomonadati</taxon>
        <taxon>Thermodesulfobacteriota</taxon>
        <taxon>Desulfobulbia</taxon>
        <taxon>Desulfobulbales</taxon>
        <taxon>Desulfocapsaceae</taxon>
        <taxon>Desulfopila</taxon>
    </lineage>
</organism>
<dbReference type="InterPro" id="IPR055592">
    <property type="entry name" value="DUF7168"/>
</dbReference>
<evidence type="ECO:0000259" key="3">
    <source>
        <dbReference type="Pfam" id="PF23771"/>
    </source>
</evidence>
<evidence type="ECO:0000259" key="2">
    <source>
        <dbReference type="Pfam" id="PF10979"/>
    </source>
</evidence>
<keyword evidence="5" id="KW-1185">Reference proteome</keyword>
<proteinExistence type="predicted"/>
<evidence type="ECO:0000256" key="1">
    <source>
        <dbReference type="SAM" id="MobiDB-lite"/>
    </source>
</evidence>
<gene>
    <name evidence="4" type="ORF">SAMN02745220_05129</name>
</gene>
<feature type="domain" description="DUF7168" evidence="3">
    <location>
        <begin position="56"/>
        <end position="172"/>
    </location>
</feature>